<keyword evidence="4" id="KW-1185">Reference proteome</keyword>
<dbReference type="AlphaFoldDB" id="A0A0D0C4D9"/>
<feature type="transmembrane region" description="Helical" evidence="2">
    <location>
        <begin position="209"/>
        <end position="231"/>
    </location>
</feature>
<feature type="transmembrane region" description="Helical" evidence="2">
    <location>
        <begin position="90"/>
        <end position="111"/>
    </location>
</feature>
<feature type="transmembrane region" description="Helical" evidence="2">
    <location>
        <begin position="237"/>
        <end position="255"/>
    </location>
</feature>
<feature type="transmembrane region" description="Helical" evidence="2">
    <location>
        <begin position="167"/>
        <end position="188"/>
    </location>
</feature>
<evidence type="ECO:0000313" key="4">
    <source>
        <dbReference type="Proteomes" id="UP000054538"/>
    </source>
</evidence>
<keyword evidence="2" id="KW-1133">Transmembrane helix</keyword>
<keyword evidence="2" id="KW-0472">Membrane</keyword>
<organism evidence="3 4">
    <name type="scientific">Paxillus rubicundulus Ve08.2h10</name>
    <dbReference type="NCBI Taxonomy" id="930991"/>
    <lineage>
        <taxon>Eukaryota</taxon>
        <taxon>Fungi</taxon>
        <taxon>Dikarya</taxon>
        <taxon>Basidiomycota</taxon>
        <taxon>Agaricomycotina</taxon>
        <taxon>Agaricomycetes</taxon>
        <taxon>Agaricomycetidae</taxon>
        <taxon>Boletales</taxon>
        <taxon>Paxilineae</taxon>
        <taxon>Paxillaceae</taxon>
        <taxon>Paxillus</taxon>
    </lineage>
</organism>
<dbReference type="OrthoDB" id="2637653at2759"/>
<feature type="transmembrane region" description="Helical" evidence="2">
    <location>
        <begin position="123"/>
        <end position="147"/>
    </location>
</feature>
<dbReference type="InParanoid" id="A0A0D0C4D9"/>
<evidence type="ECO:0000313" key="3">
    <source>
        <dbReference type="EMBL" id="KIK77942.1"/>
    </source>
</evidence>
<dbReference type="STRING" id="930991.A0A0D0C4D9"/>
<gene>
    <name evidence="3" type="ORF">PAXRUDRAFT_351524</name>
</gene>
<dbReference type="EMBL" id="KN826772">
    <property type="protein sequence ID" value="KIK77942.1"/>
    <property type="molecule type" value="Genomic_DNA"/>
</dbReference>
<evidence type="ECO:0008006" key="5">
    <source>
        <dbReference type="Google" id="ProtNLM"/>
    </source>
</evidence>
<dbReference type="HOGENOM" id="CLU_067381_0_0_1"/>
<sequence length="341" mass="37316">MSGESAMSDDKAMALKIVISAASSLVVMVIEFAWLLPDELKVVWPKLCSSRYAKVYVCSRYLGISSQIANVCFAWRMYAGTPSTSTVCRMWYGFQATVVQLLLGSVEGALMHRVYALFFRNQYIFLVLALFAVCQVGSMVVSAHFAVPSGRHTETCMVIRPHPGNAYFGATTMTTNLLILFMTSWKYLRLPIKRASDSIGWVVLRDSALSLLAISIMMLFVTLCALEVITPSMSGNFSYYWLVCILWVSIGRIIVNHEKLALDMEGDSSSKGDISTLTDVRISPTSTNITGTCPNQTGTIGSGTNGTSMFVHENGVPPDPNELPIGTSDISTEDQVPHLDA</sequence>
<dbReference type="Proteomes" id="UP000054538">
    <property type="component" value="Unassembled WGS sequence"/>
</dbReference>
<feature type="region of interest" description="Disordered" evidence="1">
    <location>
        <begin position="314"/>
        <end position="341"/>
    </location>
</feature>
<reference evidence="3 4" key="1">
    <citation type="submission" date="2014-04" db="EMBL/GenBank/DDBJ databases">
        <authorList>
            <consortium name="DOE Joint Genome Institute"/>
            <person name="Kuo A."/>
            <person name="Kohler A."/>
            <person name="Jargeat P."/>
            <person name="Nagy L.G."/>
            <person name="Floudas D."/>
            <person name="Copeland A."/>
            <person name="Barry K.W."/>
            <person name="Cichocki N."/>
            <person name="Veneault-Fourrey C."/>
            <person name="LaButti K."/>
            <person name="Lindquist E.A."/>
            <person name="Lipzen A."/>
            <person name="Lundell T."/>
            <person name="Morin E."/>
            <person name="Murat C."/>
            <person name="Sun H."/>
            <person name="Tunlid A."/>
            <person name="Henrissat B."/>
            <person name="Grigoriev I.V."/>
            <person name="Hibbett D.S."/>
            <person name="Martin F."/>
            <person name="Nordberg H.P."/>
            <person name="Cantor M.N."/>
            <person name="Hua S.X."/>
        </authorList>
    </citation>
    <scope>NUCLEOTIDE SEQUENCE [LARGE SCALE GENOMIC DNA]</scope>
    <source>
        <strain evidence="3 4">Ve08.2h10</strain>
    </source>
</reference>
<accession>A0A0D0C4D9</accession>
<feature type="transmembrane region" description="Helical" evidence="2">
    <location>
        <begin position="57"/>
        <end position="78"/>
    </location>
</feature>
<reference evidence="4" key="2">
    <citation type="submission" date="2015-01" db="EMBL/GenBank/DDBJ databases">
        <title>Evolutionary Origins and Diversification of the Mycorrhizal Mutualists.</title>
        <authorList>
            <consortium name="DOE Joint Genome Institute"/>
            <consortium name="Mycorrhizal Genomics Consortium"/>
            <person name="Kohler A."/>
            <person name="Kuo A."/>
            <person name="Nagy L.G."/>
            <person name="Floudas D."/>
            <person name="Copeland A."/>
            <person name="Barry K.W."/>
            <person name="Cichocki N."/>
            <person name="Veneault-Fourrey C."/>
            <person name="LaButti K."/>
            <person name="Lindquist E.A."/>
            <person name="Lipzen A."/>
            <person name="Lundell T."/>
            <person name="Morin E."/>
            <person name="Murat C."/>
            <person name="Riley R."/>
            <person name="Ohm R."/>
            <person name="Sun H."/>
            <person name="Tunlid A."/>
            <person name="Henrissat B."/>
            <person name="Grigoriev I.V."/>
            <person name="Hibbett D.S."/>
            <person name="Martin F."/>
        </authorList>
    </citation>
    <scope>NUCLEOTIDE SEQUENCE [LARGE SCALE GENOMIC DNA]</scope>
    <source>
        <strain evidence="4">Ve08.2h10</strain>
    </source>
</reference>
<protein>
    <recommendedName>
        <fullName evidence="5">Transmembrane protein</fullName>
    </recommendedName>
</protein>
<feature type="transmembrane region" description="Helical" evidence="2">
    <location>
        <begin position="12"/>
        <end position="36"/>
    </location>
</feature>
<keyword evidence="2" id="KW-0812">Transmembrane</keyword>
<proteinExistence type="predicted"/>
<name>A0A0D0C4D9_9AGAM</name>
<evidence type="ECO:0000256" key="2">
    <source>
        <dbReference type="SAM" id="Phobius"/>
    </source>
</evidence>
<evidence type="ECO:0000256" key="1">
    <source>
        <dbReference type="SAM" id="MobiDB-lite"/>
    </source>
</evidence>